<evidence type="ECO:0000256" key="9">
    <source>
        <dbReference type="ARBA" id="ARBA00023235"/>
    </source>
</evidence>
<evidence type="ECO:0000256" key="7">
    <source>
        <dbReference type="ARBA" id="ARBA00022884"/>
    </source>
</evidence>
<evidence type="ECO:0000256" key="11">
    <source>
        <dbReference type="PROSITE-ProRule" id="PRU00176"/>
    </source>
</evidence>
<name>A0A8H3VL16_VENIN</name>
<dbReference type="SUPFAM" id="SSF50891">
    <property type="entry name" value="Cyclophilin-like"/>
    <property type="match status" value="1"/>
</dbReference>
<gene>
    <name evidence="17" type="ORF">BLS_007609</name>
    <name evidence="18" type="ORF">EG328_007393</name>
</gene>
<comment type="similarity">
    <text evidence="4">Belongs to the cyclophilin-type PPIase family. PPIL4 subfamily.</text>
</comment>
<dbReference type="GO" id="GO:0005634">
    <property type="term" value="C:nucleus"/>
    <property type="evidence" value="ECO:0007669"/>
    <property type="project" value="UniProtKB-SubCell"/>
</dbReference>
<evidence type="ECO:0000313" key="18">
    <source>
        <dbReference type="EMBL" id="KAE9988789.1"/>
    </source>
</evidence>
<evidence type="ECO:0000259" key="15">
    <source>
        <dbReference type="PROSITE" id="PS50072"/>
    </source>
</evidence>
<dbReference type="Pfam" id="PF00076">
    <property type="entry name" value="RRM_1"/>
    <property type="match status" value="1"/>
</dbReference>
<dbReference type="PROSITE" id="PS50072">
    <property type="entry name" value="CSA_PPIASE_2"/>
    <property type="match status" value="1"/>
</dbReference>
<keyword evidence="8" id="KW-0697">Rotamase</keyword>
<dbReference type="SUPFAM" id="SSF54928">
    <property type="entry name" value="RNA-binding domain, RBD"/>
    <property type="match status" value="1"/>
</dbReference>
<proteinExistence type="inferred from homology"/>
<keyword evidence="14" id="KW-0812">Transmembrane</keyword>
<dbReference type="EC" id="5.2.1.8" evidence="5"/>
<comment type="function">
    <text evidence="2">PPIases accelerate the folding of proteins. It catalyzes the cis-trans isomerization of proline imidic peptide bonds in oligopeptides.</text>
</comment>
<comment type="catalytic activity">
    <reaction evidence="1">
        <text>[protein]-peptidylproline (omega=180) = [protein]-peptidylproline (omega=0)</text>
        <dbReference type="Rhea" id="RHEA:16237"/>
        <dbReference type="Rhea" id="RHEA-COMP:10747"/>
        <dbReference type="Rhea" id="RHEA-COMP:10748"/>
        <dbReference type="ChEBI" id="CHEBI:83833"/>
        <dbReference type="ChEBI" id="CHEBI:83834"/>
        <dbReference type="EC" id="5.2.1.8"/>
    </reaction>
</comment>
<evidence type="ECO:0000259" key="16">
    <source>
        <dbReference type="PROSITE" id="PS50102"/>
    </source>
</evidence>
<feature type="region of interest" description="Disordered" evidence="13">
    <location>
        <begin position="827"/>
        <end position="850"/>
    </location>
</feature>
<dbReference type="PANTHER" id="PTHR45843">
    <property type="entry name" value="PEPTIDYL-PROLYL CIS-TRANS ISOMERASE-LIKE 4"/>
    <property type="match status" value="1"/>
</dbReference>
<evidence type="ECO:0000256" key="1">
    <source>
        <dbReference type="ARBA" id="ARBA00000971"/>
    </source>
</evidence>
<dbReference type="Pfam" id="PF00160">
    <property type="entry name" value="Pro_isomerase"/>
    <property type="match status" value="1"/>
</dbReference>
<dbReference type="InterPro" id="IPR000504">
    <property type="entry name" value="RRM_dom"/>
</dbReference>
<dbReference type="InterPro" id="IPR035538">
    <property type="entry name" value="Cyclophilin_PPIL4"/>
</dbReference>
<feature type="compositionally biased region" description="Basic and acidic residues" evidence="13">
    <location>
        <begin position="398"/>
        <end position="413"/>
    </location>
</feature>
<feature type="domain" description="RRM" evidence="16">
    <location>
        <begin position="248"/>
        <end position="326"/>
    </location>
</feature>
<organism evidence="18 19">
    <name type="scientific">Venturia inaequalis</name>
    <name type="common">Apple scab fungus</name>
    <dbReference type="NCBI Taxonomy" id="5025"/>
    <lineage>
        <taxon>Eukaryota</taxon>
        <taxon>Fungi</taxon>
        <taxon>Dikarya</taxon>
        <taxon>Ascomycota</taxon>
        <taxon>Pezizomycotina</taxon>
        <taxon>Dothideomycetes</taxon>
        <taxon>Pleosporomycetidae</taxon>
        <taxon>Venturiales</taxon>
        <taxon>Venturiaceae</taxon>
        <taxon>Venturia</taxon>
    </lineage>
</organism>
<dbReference type="Gene3D" id="2.40.100.10">
    <property type="entry name" value="Cyclophilin-like"/>
    <property type="match status" value="1"/>
</dbReference>
<dbReference type="GO" id="GO:0003755">
    <property type="term" value="F:peptidyl-prolyl cis-trans isomerase activity"/>
    <property type="evidence" value="ECO:0007669"/>
    <property type="project" value="UniProtKB-KW"/>
</dbReference>
<dbReference type="EMBL" id="WNWQ01000602">
    <property type="protein sequence ID" value="KAE9965510.1"/>
    <property type="molecule type" value="Genomic_DNA"/>
</dbReference>
<evidence type="ECO:0000256" key="8">
    <source>
        <dbReference type="ARBA" id="ARBA00023110"/>
    </source>
</evidence>
<feature type="compositionally biased region" description="Basic and acidic residues" evidence="13">
    <location>
        <begin position="332"/>
        <end position="341"/>
    </location>
</feature>
<dbReference type="Gene3D" id="3.30.70.330">
    <property type="match status" value="1"/>
</dbReference>
<dbReference type="PROSITE" id="PS50102">
    <property type="entry name" value="RRM"/>
    <property type="match status" value="1"/>
</dbReference>
<evidence type="ECO:0000256" key="13">
    <source>
        <dbReference type="SAM" id="MobiDB-lite"/>
    </source>
</evidence>
<evidence type="ECO:0000256" key="2">
    <source>
        <dbReference type="ARBA" id="ARBA00002388"/>
    </source>
</evidence>
<evidence type="ECO:0000256" key="4">
    <source>
        <dbReference type="ARBA" id="ARBA00010739"/>
    </source>
</evidence>
<dbReference type="SMART" id="SM00360">
    <property type="entry name" value="RRM"/>
    <property type="match status" value="1"/>
</dbReference>
<sequence>MSVLLETSAGDIVIDLNVDDAPKSCENFLKLCKIKYYNYSPIYGVQRDFSFQTGDPLGPDSKDSDGGTSIWGLLSPSKPKTFTAEINLKFKHKERGTVSLATTQSKTDPDERLAGSQFIITLGDNLDYLDGKAAVFGRVVEGFDALEAINGAFVDDSGRPLKDIRIRHTVILDDPFPDPPGLIEPDKSPVPSAAQLATVRIADDDELEVEEDQEALEKLRREREAKAQALTLEMVGDLPFAEVKPPENILFVCKLNPVTASEDLELIFGRFGTILSCEIIKDKKTGDSLQYAFIEFEKQEQCEMAYSKMQDVLIDDHRIHVDFSQSVSKLSEHWRDGENTKRKTRGGGWGGIRDLEKRRKYRGEEDAGRKSDGKYGLVFDKQKQDRDSRRKRSRSRSPRGDRDRRSYEGAEKQQHFRNFDRGIAVHTSAPSNISFDGVRAITGNLTMVGHKAITNIGANDLQFIGGDLDIQDCPSLQNITFPLLTNVTNLYLQNLASLDTLGFISGLSRADSVHIQNTSLANLEGIGLASGADVMFIAENRHLQDITLQVTNVAQSLSIGDNGDGSVVNLNSLKIAQNLTFWNCQQINIPLLVNVSGTLGVSGNSIEVLIAPNLTTVGGTLAINDNWELTNISLPLLKTIAGGLQVQRNQLVSTVILPALQVVGGATELYGNFTSVSFPSLVDNRGAFSVQSLLNISSSCAYFDKYVGDGGIIKGRYQCANIKAADSPSTPTTAPTDRNITSTSAISNPSSTSTESTGLSTGTKTGLVIGMSLGLLAIGAVVLSLCLKRRRRGRAGDLGKEGDLLPELSAEEKARFEVDSRPVYEVDSGQSVVRPAELPAKRSLDGPGRG</sequence>
<evidence type="ECO:0000256" key="10">
    <source>
        <dbReference type="ARBA" id="ARBA00023242"/>
    </source>
</evidence>
<feature type="region of interest" description="Disordered" evidence="13">
    <location>
        <begin position="332"/>
        <end position="351"/>
    </location>
</feature>
<protein>
    <recommendedName>
        <fullName evidence="6">Peptidyl-prolyl cis-trans isomerase-like 4</fullName>
        <ecNumber evidence="5">5.2.1.8</ecNumber>
    </recommendedName>
</protein>
<keyword evidence="14" id="KW-1133">Transmembrane helix</keyword>
<keyword evidence="14" id="KW-0472">Membrane</keyword>
<feature type="transmembrane region" description="Helical" evidence="14">
    <location>
        <begin position="766"/>
        <end position="787"/>
    </location>
</feature>
<feature type="region of interest" description="Disordered" evidence="13">
    <location>
        <begin position="360"/>
        <end position="413"/>
    </location>
</feature>
<comment type="subcellular location">
    <subcellularLocation>
        <location evidence="3">Nucleus</location>
    </subcellularLocation>
</comment>
<dbReference type="InterPro" id="IPR035979">
    <property type="entry name" value="RBD_domain_sf"/>
</dbReference>
<keyword evidence="7 11" id="KW-0694">RNA-binding</keyword>
<comment type="caution">
    <text evidence="18">The sequence shown here is derived from an EMBL/GenBank/DDBJ whole genome shotgun (WGS) entry which is preliminary data.</text>
</comment>
<keyword evidence="10" id="KW-0539">Nucleus</keyword>
<feature type="coiled-coil region" evidence="12">
    <location>
        <begin position="202"/>
        <end position="229"/>
    </location>
</feature>
<dbReference type="PANTHER" id="PTHR45843:SF1">
    <property type="entry name" value="PEPTIDYL-PROLYL CIS-TRANS ISOMERASE-LIKE 4"/>
    <property type="match status" value="1"/>
</dbReference>
<dbReference type="CDD" id="cd12235">
    <property type="entry name" value="RRM_PPIL4"/>
    <property type="match status" value="1"/>
</dbReference>
<reference evidence="18 19" key="1">
    <citation type="submission" date="2018-12" db="EMBL/GenBank/DDBJ databases">
        <title>Venturia inaequalis Genome Resource.</title>
        <authorList>
            <person name="Lichtner F.J."/>
        </authorList>
    </citation>
    <scope>NUCLEOTIDE SEQUENCE [LARGE SCALE GENOMIC DNA]</scope>
    <source>
        <strain evidence="18 19">120213</strain>
        <strain evidence="17">Bline_iso_100314</strain>
    </source>
</reference>
<evidence type="ECO:0000256" key="14">
    <source>
        <dbReference type="SAM" id="Phobius"/>
    </source>
</evidence>
<dbReference type="InterPro" id="IPR029000">
    <property type="entry name" value="Cyclophilin-like_dom_sf"/>
</dbReference>
<evidence type="ECO:0000256" key="5">
    <source>
        <dbReference type="ARBA" id="ARBA00013194"/>
    </source>
</evidence>
<evidence type="ECO:0000313" key="17">
    <source>
        <dbReference type="EMBL" id="KAE9965510.1"/>
    </source>
</evidence>
<evidence type="ECO:0000256" key="12">
    <source>
        <dbReference type="SAM" id="Coils"/>
    </source>
</evidence>
<keyword evidence="9" id="KW-0413">Isomerase</keyword>
<dbReference type="EMBL" id="WNWS01000004">
    <property type="protein sequence ID" value="KAE9988789.1"/>
    <property type="molecule type" value="Genomic_DNA"/>
</dbReference>
<dbReference type="InterPro" id="IPR035542">
    <property type="entry name" value="CRIP"/>
</dbReference>
<evidence type="ECO:0000313" key="19">
    <source>
        <dbReference type="Proteomes" id="UP000447873"/>
    </source>
</evidence>
<dbReference type="SUPFAM" id="SSF52058">
    <property type="entry name" value="L domain-like"/>
    <property type="match status" value="2"/>
</dbReference>
<dbReference type="Proteomes" id="UP000433883">
    <property type="component" value="Unassembled WGS sequence"/>
</dbReference>
<evidence type="ECO:0000256" key="3">
    <source>
        <dbReference type="ARBA" id="ARBA00004123"/>
    </source>
</evidence>
<keyword evidence="12" id="KW-0175">Coiled coil</keyword>
<evidence type="ECO:0000256" key="6">
    <source>
        <dbReference type="ARBA" id="ARBA00020587"/>
    </source>
</evidence>
<feature type="compositionally biased region" description="Basic and acidic residues" evidence="13">
    <location>
        <begin position="360"/>
        <end position="373"/>
    </location>
</feature>
<dbReference type="InterPro" id="IPR012677">
    <property type="entry name" value="Nucleotide-bd_a/b_plait_sf"/>
</dbReference>
<feature type="region of interest" description="Disordered" evidence="13">
    <location>
        <begin position="724"/>
        <end position="761"/>
    </location>
</feature>
<dbReference type="GO" id="GO:0003723">
    <property type="term" value="F:RNA binding"/>
    <property type="evidence" value="ECO:0007669"/>
    <property type="project" value="UniProtKB-UniRule"/>
</dbReference>
<dbReference type="PRINTS" id="PR00153">
    <property type="entry name" value="CSAPPISMRASE"/>
</dbReference>
<feature type="domain" description="PPIase cyclophilin-type" evidence="15">
    <location>
        <begin position="6"/>
        <end position="171"/>
    </location>
</feature>
<dbReference type="InterPro" id="IPR002130">
    <property type="entry name" value="Cyclophilin-type_PPIase_dom"/>
</dbReference>
<dbReference type="Proteomes" id="UP000447873">
    <property type="component" value="Unassembled WGS sequence"/>
</dbReference>
<dbReference type="CDD" id="cd01921">
    <property type="entry name" value="cyclophilin_RRM"/>
    <property type="match status" value="1"/>
</dbReference>
<dbReference type="AlphaFoldDB" id="A0A8H3VL16"/>
<accession>A0A8H3VL16</accession>
<dbReference type="FunFam" id="2.40.100.10:FF:000015">
    <property type="entry name" value="Peptidyl-prolyl cis-trans isomerase"/>
    <property type="match status" value="1"/>
</dbReference>